<sequence>MTGTLGTTLSRGLGQLGHLRGAGKFLSAFSGFANRCLGPATHLLSRSGLNRLWGFVQRAGNSRELLGMTRQLMAARRECPAQNPTTELIANQNVFQFVAYRHAQTLRQPPQVR</sequence>
<accession>A0ABT5DNN7</accession>
<name>A0ABT5DNN7_9BACT</name>
<keyword evidence="2" id="KW-1185">Reference proteome</keyword>
<reference evidence="1 2" key="1">
    <citation type="submission" date="2022-11" db="EMBL/GenBank/DDBJ databases">
        <title>Minimal conservation of predation-associated metabolite biosynthetic gene clusters underscores biosynthetic potential of Myxococcota including descriptions for ten novel species: Archangium lansinium sp. nov., Myxococcus landrumus sp. nov., Nannocystis bai.</title>
        <authorList>
            <person name="Ahearne A."/>
            <person name="Stevens C."/>
            <person name="Dowd S."/>
        </authorList>
    </citation>
    <scope>NUCLEOTIDE SEQUENCE [LARGE SCALE GENOMIC DNA]</scope>
    <source>
        <strain evidence="1 2">NCWAL01</strain>
    </source>
</reference>
<dbReference type="RefSeq" id="WP_272145361.1">
    <property type="nucleotide sequence ID" value="NZ_JAQNDM010000002.1"/>
</dbReference>
<dbReference type="Proteomes" id="UP001221838">
    <property type="component" value="Unassembled WGS sequence"/>
</dbReference>
<gene>
    <name evidence="1" type="ORF">POL68_39840</name>
</gene>
<comment type="caution">
    <text evidence="1">The sequence shown here is derived from an EMBL/GenBank/DDBJ whole genome shotgun (WGS) entry which is preliminary data.</text>
</comment>
<proteinExistence type="predicted"/>
<dbReference type="EMBL" id="JAQNDM010000002">
    <property type="protein sequence ID" value="MDC0714669.1"/>
    <property type="molecule type" value="Genomic_DNA"/>
</dbReference>
<evidence type="ECO:0000313" key="2">
    <source>
        <dbReference type="Proteomes" id="UP001221838"/>
    </source>
</evidence>
<protein>
    <submittedName>
        <fullName evidence="1">Uncharacterized protein</fullName>
    </submittedName>
</protein>
<organism evidence="1 2">
    <name type="scientific">Stigmatella ashevillensis</name>
    <dbReference type="NCBI Taxonomy" id="2995309"/>
    <lineage>
        <taxon>Bacteria</taxon>
        <taxon>Pseudomonadati</taxon>
        <taxon>Myxococcota</taxon>
        <taxon>Myxococcia</taxon>
        <taxon>Myxococcales</taxon>
        <taxon>Cystobacterineae</taxon>
        <taxon>Archangiaceae</taxon>
        <taxon>Stigmatella</taxon>
    </lineage>
</organism>
<evidence type="ECO:0000313" key="1">
    <source>
        <dbReference type="EMBL" id="MDC0714669.1"/>
    </source>
</evidence>